<dbReference type="InterPro" id="IPR050819">
    <property type="entry name" value="Tripeptidyl-peptidase_I"/>
</dbReference>
<keyword evidence="10" id="KW-0865">Zymogen</keyword>
<evidence type="ECO:0000256" key="2">
    <source>
        <dbReference type="ARBA" id="ARBA00002451"/>
    </source>
</evidence>
<evidence type="ECO:0000256" key="12">
    <source>
        <dbReference type="SAM" id="SignalP"/>
    </source>
</evidence>
<comment type="cofactor">
    <cofactor evidence="11">
        <name>Ca(2+)</name>
        <dbReference type="ChEBI" id="CHEBI:29108"/>
    </cofactor>
    <text evidence="11">Binds 1 Ca(2+) ion per subunit.</text>
</comment>
<dbReference type="SMART" id="SM00944">
    <property type="entry name" value="Pro-kuma_activ"/>
    <property type="match status" value="1"/>
</dbReference>
<name>A0A8H3EJ65_9LECA</name>
<keyword evidence="12" id="KW-0732">Signal</keyword>
<feature type="signal peptide" evidence="12">
    <location>
        <begin position="1"/>
        <end position="16"/>
    </location>
</feature>
<feature type="binding site" evidence="11">
    <location>
        <position position="618"/>
    </location>
    <ligand>
        <name>Ca(2+)</name>
        <dbReference type="ChEBI" id="CHEBI:29108"/>
    </ligand>
</feature>
<dbReference type="InterPro" id="IPR015366">
    <property type="entry name" value="S53_propep"/>
</dbReference>
<sequence>MLLSILLLAGTAFSSALPNKLVLHERRAFEPVITQWTKRSLAPQDAILPVRIALTQRNPQEGHNHLMDISDPRSSNFGKHWTRQQVEEFFSPSSNTITVVREWLYSSGINVSRHKLATSRGHIQFDASVSEVEQLLGTQYDLWEHGETGAQTLSCDSYHVPASIQHHIDFITPTIALIPTTSMKSFLKKRQSASTQVPELNDPKTRKSLLETINNSTSPYNKSHSIVNATCAQRVTPKCIRQLYGIPSNAFAVPGNALGIAEAGDVYDQEDLNLFFKSFAPHIPNNTAPVLQSIDGGTAPVSVENGGAESTLDFEIAYPIIYPQDIKLFQALDPSTAASPFAFGLGDIFLDAIDKSFCTYKGGNTKGIDPEYPNQGYNGTLMCGTYQPTNVISISYAVAEAYYPRSYLDRQCYEFMKLGLKGSSIIFASGDNGTVERSGRIGCLANGTDNPSFPASCPYVTSVGATQIAPGKTTADREVAVDPNNVYSFSSGGGFSNYFPRPSYQDAAVSKYLGSSTRNTSLFNITGRAFPDVSANGWNIETYLNGKQLLNSGTSASAPIFASIINRINGDRITVGKRPLGFLNPTLYAHPHVFNDIVDGYNLGCNAAVGFNATTGWDPVTGLGTPKYADLRKLLLDLP</sequence>
<dbReference type="GO" id="GO:0046872">
    <property type="term" value="F:metal ion binding"/>
    <property type="evidence" value="ECO:0007669"/>
    <property type="project" value="UniProtKB-UniRule"/>
</dbReference>
<feature type="active site" description="Charge relay system" evidence="11">
    <location>
        <position position="313"/>
    </location>
</feature>
<dbReference type="GO" id="GO:0005576">
    <property type="term" value="C:extracellular region"/>
    <property type="evidence" value="ECO:0007669"/>
    <property type="project" value="UniProtKB-SubCell"/>
</dbReference>
<dbReference type="PANTHER" id="PTHR14218:SF19">
    <property type="entry name" value="SERINE PROTEASE AORO, PUTATIVE (AFU_ORTHOLOGUE AFUA_6G10250)-RELATED"/>
    <property type="match status" value="1"/>
</dbReference>
<dbReference type="OrthoDB" id="409122at2759"/>
<comment type="catalytic activity">
    <reaction evidence="1">
        <text>Release of an N-terminal tripeptide from a polypeptide.</text>
        <dbReference type="EC" id="3.4.14.10"/>
    </reaction>
</comment>
<comment type="subcellular location">
    <subcellularLocation>
        <location evidence="3">Secreted</location>
        <location evidence="3">Extracellular space</location>
    </subcellularLocation>
</comment>
<accession>A0A8H3EJ65</accession>
<dbReference type="InterPro" id="IPR000209">
    <property type="entry name" value="Peptidase_S8/S53_dom"/>
</dbReference>
<dbReference type="PROSITE" id="PS51695">
    <property type="entry name" value="SEDOLISIN"/>
    <property type="match status" value="1"/>
</dbReference>
<dbReference type="Proteomes" id="UP000664169">
    <property type="component" value="Unassembled WGS sequence"/>
</dbReference>
<organism evidence="14 15">
    <name type="scientific">Gomphillus americanus</name>
    <dbReference type="NCBI Taxonomy" id="1940652"/>
    <lineage>
        <taxon>Eukaryota</taxon>
        <taxon>Fungi</taxon>
        <taxon>Dikarya</taxon>
        <taxon>Ascomycota</taxon>
        <taxon>Pezizomycotina</taxon>
        <taxon>Lecanoromycetes</taxon>
        <taxon>OSLEUM clade</taxon>
        <taxon>Ostropomycetidae</taxon>
        <taxon>Ostropales</taxon>
        <taxon>Graphidaceae</taxon>
        <taxon>Gomphilloideae</taxon>
        <taxon>Gomphillus</taxon>
    </lineage>
</organism>
<evidence type="ECO:0000256" key="3">
    <source>
        <dbReference type="ARBA" id="ARBA00004239"/>
    </source>
</evidence>
<evidence type="ECO:0000256" key="4">
    <source>
        <dbReference type="ARBA" id="ARBA00012462"/>
    </source>
</evidence>
<evidence type="ECO:0000256" key="5">
    <source>
        <dbReference type="ARBA" id="ARBA00022670"/>
    </source>
</evidence>
<dbReference type="CDD" id="cd04056">
    <property type="entry name" value="Peptidases_S53"/>
    <property type="match status" value="1"/>
</dbReference>
<dbReference type="GO" id="GO:0006508">
    <property type="term" value="P:proteolysis"/>
    <property type="evidence" value="ECO:0007669"/>
    <property type="project" value="UniProtKB-KW"/>
</dbReference>
<evidence type="ECO:0000256" key="7">
    <source>
        <dbReference type="ARBA" id="ARBA00022801"/>
    </source>
</evidence>
<reference evidence="14" key="1">
    <citation type="submission" date="2021-03" db="EMBL/GenBank/DDBJ databases">
        <authorList>
            <person name="Tagirdzhanova G."/>
        </authorList>
    </citation>
    <scope>NUCLEOTIDE SEQUENCE</scope>
</reference>
<feature type="active site" description="Charge relay system" evidence="11">
    <location>
        <position position="555"/>
    </location>
</feature>
<evidence type="ECO:0000256" key="8">
    <source>
        <dbReference type="ARBA" id="ARBA00022825"/>
    </source>
</evidence>
<dbReference type="SUPFAM" id="SSF54897">
    <property type="entry name" value="Protease propeptides/inhibitors"/>
    <property type="match status" value="1"/>
</dbReference>
<feature type="active site" description="Charge relay system" evidence="11">
    <location>
        <position position="309"/>
    </location>
</feature>
<feature type="binding site" evidence="11">
    <location>
        <position position="596"/>
    </location>
    <ligand>
        <name>Ca(2+)</name>
        <dbReference type="ChEBI" id="CHEBI:29108"/>
    </ligand>
</feature>
<evidence type="ECO:0000256" key="1">
    <source>
        <dbReference type="ARBA" id="ARBA00001910"/>
    </source>
</evidence>
<dbReference type="InterPro" id="IPR036852">
    <property type="entry name" value="Peptidase_S8/S53_dom_sf"/>
</dbReference>
<comment type="caution">
    <text evidence="14">The sequence shown here is derived from an EMBL/GenBank/DDBJ whole genome shotgun (WGS) entry which is preliminary data.</text>
</comment>
<dbReference type="Gene3D" id="3.40.50.200">
    <property type="entry name" value="Peptidase S8/S53 domain"/>
    <property type="match status" value="1"/>
</dbReference>
<gene>
    <name evidence="14" type="ORF">GOMPHAMPRED_003229</name>
</gene>
<dbReference type="EC" id="3.4.14.10" evidence="4"/>
<evidence type="ECO:0000256" key="9">
    <source>
        <dbReference type="ARBA" id="ARBA00022837"/>
    </source>
</evidence>
<dbReference type="Pfam" id="PF09286">
    <property type="entry name" value="Pro-kuma_activ"/>
    <property type="match status" value="1"/>
</dbReference>
<evidence type="ECO:0000313" key="15">
    <source>
        <dbReference type="Proteomes" id="UP000664169"/>
    </source>
</evidence>
<keyword evidence="5 11" id="KW-0645">Protease</keyword>
<evidence type="ECO:0000313" key="14">
    <source>
        <dbReference type="EMBL" id="CAF9905503.1"/>
    </source>
</evidence>
<dbReference type="GO" id="GO:0004252">
    <property type="term" value="F:serine-type endopeptidase activity"/>
    <property type="evidence" value="ECO:0007669"/>
    <property type="project" value="UniProtKB-UniRule"/>
</dbReference>
<dbReference type="EMBL" id="CAJPDQ010000002">
    <property type="protein sequence ID" value="CAF9905503.1"/>
    <property type="molecule type" value="Genomic_DNA"/>
</dbReference>
<keyword evidence="6 11" id="KW-0479">Metal-binding</keyword>
<keyword evidence="9 11" id="KW-0106">Calcium</keyword>
<feature type="chain" id="PRO_5034315884" description="tripeptidyl-peptidase II" evidence="12">
    <location>
        <begin position="17"/>
        <end position="639"/>
    </location>
</feature>
<keyword evidence="15" id="KW-1185">Reference proteome</keyword>
<evidence type="ECO:0000256" key="10">
    <source>
        <dbReference type="ARBA" id="ARBA00023145"/>
    </source>
</evidence>
<feature type="domain" description="Peptidase S53" evidence="13">
    <location>
        <begin position="234"/>
        <end position="638"/>
    </location>
</feature>
<keyword evidence="8 11" id="KW-0720">Serine protease</keyword>
<dbReference type="GO" id="GO:0008240">
    <property type="term" value="F:tripeptidyl-peptidase activity"/>
    <property type="evidence" value="ECO:0007669"/>
    <property type="project" value="UniProtKB-EC"/>
</dbReference>
<proteinExistence type="predicted"/>
<protein>
    <recommendedName>
        <fullName evidence="4">tripeptidyl-peptidase II</fullName>
        <ecNumber evidence="4">3.4.14.10</ecNumber>
    </recommendedName>
</protein>
<feature type="binding site" evidence="11">
    <location>
        <position position="597"/>
    </location>
    <ligand>
        <name>Ca(2+)</name>
        <dbReference type="ChEBI" id="CHEBI:29108"/>
    </ligand>
</feature>
<dbReference type="CDD" id="cd11377">
    <property type="entry name" value="Pro-peptidase_S53"/>
    <property type="match status" value="1"/>
</dbReference>
<dbReference type="InterPro" id="IPR030400">
    <property type="entry name" value="Sedolisin_dom"/>
</dbReference>
<dbReference type="SUPFAM" id="SSF52743">
    <property type="entry name" value="Subtilisin-like"/>
    <property type="match status" value="1"/>
</dbReference>
<dbReference type="Pfam" id="PF00082">
    <property type="entry name" value="Peptidase_S8"/>
    <property type="match status" value="1"/>
</dbReference>
<feature type="binding site" evidence="11">
    <location>
        <position position="616"/>
    </location>
    <ligand>
        <name>Ca(2+)</name>
        <dbReference type="ChEBI" id="CHEBI:29108"/>
    </ligand>
</feature>
<keyword evidence="7 11" id="KW-0378">Hydrolase</keyword>
<evidence type="ECO:0000256" key="6">
    <source>
        <dbReference type="ARBA" id="ARBA00022723"/>
    </source>
</evidence>
<dbReference type="PANTHER" id="PTHR14218">
    <property type="entry name" value="PROTEASE S8 TRIPEPTIDYL PEPTIDASE I CLN2"/>
    <property type="match status" value="1"/>
</dbReference>
<dbReference type="AlphaFoldDB" id="A0A8H3EJ65"/>
<evidence type="ECO:0000259" key="13">
    <source>
        <dbReference type="PROSITE" id="PS51695"/>
    </source>
</evidence>
<evidence type="ECO:0000256" key="11">
    <source>
        <dbReference type="PROSITE-ProRule" id="PRU01032"/>
    </source>
</evidence>
<comment type="function">
    <text evidence="2">Secreted tripeptidyl-peptidase which degrades proteins at acidic pHs and is involved in virulence.</text>
</comment>